<comment type="caution">
    <text evidence="5">The sequence shown here is derived from an EMBL/GenBank/DDBJ whole genome shotgun (WGS) entry which is preliminary data.</text>
</comment>
<dbReference type="InterPro" id="IPR000086">
    <property type="entry name" value="NUDIX_hydrolase_dom"/>
</dbReference>
<dbReference type="PROSITE" id="PS51462">
    <property type="entry name" value="NUDIX"/>
    <property type="match status" value="1"/>
</dbReference>
<evidence type="ECO:0000313" key="6">
    <source>
        <dbReference type="Proteomes" id="UP000193587"/>
    </source>
</evidence>
<keyword evidence="2" id="KW-0378">Hydrolase</keyword>
<sequence>MTDELLHATVSVRGVIIDPRGRNLILQRATDREWELPGGRLAPREPVRRGLCREITEETGISVEIHTPVATNAWVNDNEEGRFAVHYKCYTSQRTIDISDEHVDSAWMLPERARRVLNEPQAAAVQAVSNRPATGQPTDQSLSQD</sequence>
<proteinExistence type="predicted"/>
<dbReference type="AlphaFoldDB" id="A0A1X4G8N9"/>
<dbReference type="Proteomes" id="UP000193587">
    <property type="component" value="Unassembled WGS sequence"/>
</dbReference>
<dbReference type="InterPro" id="IPR020084">
    <property type="entry name" value="NUDIX_hydrolase_CS"/>
</dbReference>
<dbReference type="EMBL" id="NEDJ01000084">
    <property type="protein sequence ID" value="OSO92994.1"/>
    <property type="molecule type" value="Genomic_DNA"/>
</dbReference>
<dbReference type="SUPFAM" id="SSF55811">
    <property type="entry name" value="Nudix"/>
    <property type="match status" value="1"/>
</dbReference>
<organism evidence="5 6">
    <name type="scientific">Halorubrum ezzemoulense DSM 17463</name>
    <dbReference type="NCBI Taxonomy" id="1121945"/>
    <lineage>
        <taxon>Archaea</taxon>
        <taxon>Methanobacteriati</taxon>
        <taxon>Methanobacteriota</taxon>
        <taxon>Stenosarchaea group</taxon>
        <taxon>Halobacteria</taxon>
        <taxon>Halobacteriales</taxon>
        <taxon>Haloferacaceae</taxon>
        <taxon>Halorubrum</taxon>
    </lineage>
</organism>
<evidence type="ECO:0000256" key="3">
    <source>
        <dbReference type="SAM" id="MobiDB-lite"/>
    </source>
</evidence>
<gene>
    <name evidence="5" type="ORF">B9H04_15815</name>
</gene>
<feature type="domain" description="Nudix hydrolase" evidence="4">
    <location>
        <begin position="7"/>
        <end position="129"/>
    </location>
</feature>
<accession>A0A1X4G8N9</accession>
<reference evidence="5 6" key="1">
    <citation type="submission" date="2017-04" db="EMBL/GenBank/DDBJ databases">
        <title>MLSA of the genus Halorubrum.</title>
        <authorList>
            <person name="De La Haba R."/>
            <person name="Sanchez-Porro C."/>
            <person name="Infante-Dominguez C."/>
            <person name="Ventosa A."/>
        </authorList>
    </citation>
    <scope>NUCLEOTIDE SEQUENCE [LARGE SCALE GENOMIC DNA]</scope>
    <source>
        <strain evidence="5 6">DSM 17463</strain>
    </source>
</reference>
<dbReference type="Gene3D" id="3.90.79.10">
    <property type="entry name" value="Nucleoside Triphosphate Pyrophosphohydrolase"/>
    <property type="match status" value="1"/>
</dbReference>
<feature type="region of interest" description="Disordered" evidence="3">
    <location>
        <begin position="121"/>
        <end position="145"/>
    </location>
</feature>
<comment type="cofactor">
    <cofactor evidence="1">
        <name>Mg(2+)</name>
        <dbReference type="ChEBI" id="CHEBI:18420"/>
    </cofactor>
</comment>
<feature type="compositionally biased region" description="Polar residues" evidence="3">
    <location>
        <begin position="127"/>
        <end position="145"/>
    </location>
</feature>
<dbReference type="PROSITE" id="PS00893">
    <property type="entry name" value="NUDIX_BOX"/>
    <property type="match status" value="1"/>
</dbReference>
<evidence type="ECO:0000313" key="5">
    <source>
        <dbReference type="EMBL" id="OSO92994.1"/>
    </source>
</evidence>
<dbReference type="GO" id="GO:0016787">
    <property type="term" value="F:hydrolase activity"/>
    <property type="evidence" value="ECO:0007669"/>
    <property type="project" value="UniProtKB-KW"/>
</dbReference>
<evidence type="ECO:0000259" key="4">
    <source>
        <dbReference type="PROSITE" id="PS51462"/>
    </source>
</evidence>
<name>A0A1X4G8N9_HALEZ</name>
<dbReference type="STRING" id="1121945.GCA_000421805_03226"/>
<evidence type="ECO:0000256" key="1">
    <source>
        <dbReference type="ARBA" id="ARBA00001946"/>
    </source>
</evidence>
<dbReference type="PANTHER" id="PTHR43046">
    <property type="entry name" value="GDP-MANNOSE MANNOSYL HYDROLASE"/>
    <property type="match status" value="1"/>
</dbReference>
<dbReference type="InterPro" id="IPR015797">
    <property type="entry name" value="NUDIX_hydrolase-like_dom_sf"/>
</dbReference>
<dbReference type="PANTHER" id="PTHR43046:SF14">
    <property type="entry name" value="MUTT_NUDIX FAMILY PROTEIN"/>
    <property type="match status" value="1"/>
</dbReference>
<dbReference type="RefSeq" id="WP_049933268.1">
    <property type="nucleotide sequence ID" value="NZ_ATXS01000034.1"/>
</dbReference>
<protein>
    <submittedName>
        <fullName evidence="5">ADP-ribose pyrophosphatase</fullName>
    </submittedName>
</protein>
<evidence type="ECO:0000256" key="2">
    <source>
        <dbReference type="ARBA" id="ARBA00022801"/>
    </source>
</evidence>
<dbReference type="Pfam" id="PF00293">
    <property type="entry name" value="NUDIX"/>
    <property type="match status" value="1"/>
</dbReference>